<comment type="caution">
    <text evidence="1">The sequence shown here is derived from an EMBL/GenBank/DDBJ whole genome shotgun (WGS) entry which is preliminary data.</text>
</comment>
<organism evidence="1 2">
    <name type="scientific">Metarhizium rileyi (strain RCEF 4871)</name>
    <name type="common">Nomuraea rileyi</name>
    <dbReference type="NCBI Taxonomy" id="1649241"/>
    <lineage>
        <taxon>Eukaryota</taxon>
        <taxon>Fungi</taxon>
        <taxon>Dikarya</taxon>
        <taxon>Ascomycota</taxon>
        <taxon>Pezizomycotina</taxon>
        <taxon>Sordariomycetes</taxon>
        <taxon>Hypocreomycetidae</taxon>
        <taxon>Hypocreales</taxon>
        <taxon>Clavicipitaceae</taxon>
        <taxon>Metarhizium</taxon>
    </lineage>
</organism>
<accession>A0A5C6G494</accession>
<reference evidence="2" key="1">
    <citation type="submission" date="2018-12" db="EMBL/GenBank/DDBJ databases">
        <title>The complete genome of Metarhizium rileyi, a key fungal pathogen of Lepidoptera.</title>
        <authorList>
            <person name="Binneck E."/>
            <person name="Lastra C.C.L."/>
            <person name="Sosa-Gomez D.R."/>
        </authorList>
    </citation>
    <scope>NUCLEOTIDE SEQUENCE [LARGE SCALE GENOMIC DNA]</scope>
    <source>
        <strain evidence="2">Cep018-CH2</strain>
    </source>
</reference>
<dbReference type="EMBL" id="SBHS01000029">
    <property type="protein sequence ID" value="TWU72334.1"/>
    <property type="molecule type" value="Genomic_DNA"/>
</dbReference>
<proteinExistence type="predicted"/>
<evidence type="ECO:0000313" key="2">
    <source>
        <dbReference type="Proteomes" id="UP000317257"/>
    </source>
</evidence>
<dbReference type="Proteomes" id="UP000317257">
    <property type="component" value="Unassembled WGS sequence"/>
</dbReference>
<gene>
    <name evidence="1" type="ORF">ED733_001453</name>
</gene>
<dbReference type="AlphaFoldDB" id="A0A5C6G494"/>
<protein>
    <submittedName>
        <fullName evidence="1">Uncharacterized protein</fullName>
    </submittedName>
</protein>
<sequence length="112" mass="12723">MWDFTSRLVLMRHFQYLFLELQVIATLVSWTCPRSCLLGYAASRHPISATDPFTDPRIAWLNTSNKALAIRHFQGALDSPLDQQTANALLLTAMFLDVLSFSVVEDENIYNS</sequence>
<name>A0A5C6G494_METRR</name>
<evidence type="ECO:0000313" key="1">
    <source>
        <dbReference type="EMBL" id="TWU72334.1"/>
    </source>
</evidence>